<comment type="caution">
    <text evidence="2">The sequence shown here is derived from an EMBL/GenBank/DDBJ whole genome shotgun (WGS) entry which is preliminary data.</text>
</comment>
<dbReference type="Gene3D" id="3.40.50.2000">
    <property type="entry name" value="Glycogen Phosphorylase B"/>
    <property type="match status" value="2"/>
</dbReference>
<dbReference type="GO" id="GO:0016757">
    <property type="term" value="F:glycosyltransferase activity"/>
    <property type="evidence" value="ECO:0007669"/>
    <property type="project" value="UniProtKB-KW"/>
</dbReference>
<evidence type="ECO:0000313" key="3">
    <source>
        <dbReference type="Proteomes" id="UP001244787"/>
    </source>
</evidence>
<dbReference type="Proteomes" id="UP001244787">
    <property type="component" value="Unassembled WGS sequence"/>
</dbReference>
<keyword evidence="3" id="KW-1185">Reference proteome</keyword>
<dbReference type="SUPFAM" id="SSF53756">
    <property type="entry name" value="UDP-Glycosyltransferase/glycogen phosphorylase"/>
    <property type="match status" value="1"/>
</dbReference>
<dbReference type="PANTHER" id="PTHR12526">
    <property type="entry name" value="GLYCOSYLTRANSFERASE"/>
    <property type="match status" value="1"/>
</dbReference>
<protein>
    <submittedName>
        <fullName evidence="2">Glycosyltransferase family 4 protein</fullName>
        <ecNumber evidence="2">2.4.-.-</ecNumber>
    </submittedName>
</protein>
<dbReference type="RefSeq" id="WP_290255383.1">
    <property type="nucleotide sequence ID" value="NZ_JAUGQQ010000012.1"/>
</dbReference>
<evidence type="ECO:0000313" key="2">
    <source>
        <dbReference type="EMBL" id="MDN3725292.1"/>
    </source>
</evidence>
<feature type="domain" description="Glycosyl transferase family 1" evidence="1">
    <location>
        <begin position="209"/>
        <end position="385"/>
    </location>
</feature>
<dbReference type="InterPro" id="IPR001296">
    <property type="entry name" value="Glyco_trans_1"/>
</dbReference>
<gene>
    <name evidence="2" type="ORF">QRD02_12965</name>
</gene>
<keyword evidence="2" id="KW-0328">Glycosyltransferase</keyword>
<keyword evidence="2" id="KW-0808">Transferase</keyword>
<dbReference type="Pfam" id="PF00534">
    <property type="entry name" value="Glycos_transf_1"/>
    <property type="match status" value="1"/>
</dbReference>
<dbReference type="PANTHER" id="PTHR12526:SF630">
    <property type="entry name" value="GLYCOSYLTRANSFERASE"/>
    <property type="match status" value="1"/>
</dbReference>
<name>A0ABT8DK34_9FLAO</name>
<proteinExistence type="predicted"/>
<organism evidence="2 3">
    <name type="scientific">Aequorivita aurantiaca</name>
    <dbReference type="NCBI Taxonomy" id="3053356"/>
    <lineage>
        <taxon>Bacteria</taxon>
        <taxon>Pseudomonadati</taxon>
        <taxon>Bacteroidota</taxon>
        <taxon>Flavobacteriia</taxon>
        <taxon>Flavobacteriales</taxon>
        <taxon>Flavobacteriaceae</taxon>
        <taxon>Aequorivita</taxon>
    </lineage>
</organism>
<dbReference type="CDD" id="cd03801">
    <property type="entry name" value="GT4_PimA-like"/>
    <property type="match status" value="1"/>
</dbReference>
<dbReference type="EMBL" id="JAUGQQ010000012">
    <property type="protein sequence ID" value="MDN3725292.1"/>
    <property type="molecule type" value="Genomic_DNA"/>
</dbReference>
<sequence>MSRNKKVLIASGSRHTIPPVHSSPGVPRIIFQLTEHDTENFQFVVLSKYDKELDAIIFNKHKYLHPKYNLPRLFFKQFLKIMPYRWRKRKYGFSQTDRIIYYTSLVNKAKKINPDIVVTFMHVELFKMIQKALPASKHIFFFRSTDLKGRIGQDNINFILQKSSGFLANTKAPIDELKRINSNSSFPMATIYNAVPEINLSMDDHQNIRTTFRKKFGLDSSTFVLGYAGRFSEEKSLLELFGVLKELKEEGVVVHLIIAGDIANEKTPNRSYYADLVKFKETYLSKQVHFAGWITNAELYQFYCALDVGVLLSKYREGNSMFLIEAMSFGLPVIATAVGGNKEIITSGLNGILVDPEKMEKDLKLNIISLLKDSSKYIAISNNARAYIIENHSNEKMIASFHNFLKQI</sequence>
<dbReference type="EC" id="2.4.-.-" evidence="2"/>
<reference evidence="2 3" key="1">
    <citation type="submission" date="2023-06" db="EMBL/GenBank/DDBJ databases">
        <authorList>
            <person name="Ye Y.-Q."/>
            <person name="Du Z.-J."/>
        </authorList>
    </citation>
    <scope>NUCLEOTIDE SEQUENCE [LARGE SCALE GENOMIC DNA]</scope>
    <source>
        <strain evidence="2 3">SDUM287046</strain>
    </source>
</reference>
<evidence type="ECO:0000259" key="1">
    <source>
        <dbReference type="Pfam" id="PF00534"/>
    </source>
</evidence>
<accession>A0ABT8DK34</accession>